<protein>
    <recommendedName>
        <fullName evidence="2">DUF4160 domain-containing protein</fullName>
    </recommendedName>
</protein>
<dbReference type="Pfam" id="PF13711">
    <property type="entry name" value="DUF4160"/>
    <property type="match status" value="1"/>
</dbReference>
<dbReference type="InterPro" id="IPR025427">
    <property type="entry name" value="DUF4160"/>
</dbReference>
<sequence>MPTLFEIGSLRIRLYAGDHNPPHFHVVTSDGEALVRIADMTMLRGSIRRRDLETALEWARGNRRLLDDEWRRLNGE</sequence>
<dbReference type="EMBL" id="LAZR01000147">
    <property type="protein sequence ID" value="KKN86480.1"/>
    <property type="molecule type" value="Genomic_DNA"/>
</dbReference>
<proteinExistence type="predicted"/>
<organism evidence="1">
    <name type="scientific">marine sediment metagenome</name>
    <dbReference type="NCBI Taxonomy" id="412755"/>
    <lineage>
        <taxon>unclassified sequences</taxon>
        <taxon>metagenomes</taxon>
        <taxon>ecological metagenomes</taxon>
    </lineage>
</organism>
<evidence type="ECO:0000313" key="1">
    <source>
        <dbReference type="EMBL" id="KKN86480.1"/>
    </source>
</evidence>
<evidence type="ECO:0008006" key="2">
    <source>
        <dbReference type="Google" id="ProtNLM"/>
    </source>
</evidence>
<gene>
    <name evidence="1" type="ORF">LCGC14_0268790</name>
</gene>
<accession>A0A0F9TZN2</accession>
<name>A0A0F9TZN2_9ZZZZ</name>
<comment type="caution">
    <text evidence="1">The sequence shown here is derived from an EMBL/GenBank/DDBJ whole genome shotgun (WGS) entry which is preliminary data.</text>
</comment>
<reference evidence="1" key="1">
    <citation type="journal article" date="2015" name="Nature">
        <title>Complex archaea that bridge the gap between prokaryotes and eukaryotes.</title>
        <authorList>
            <person name="Spang A."/>
            <person name="Saw J.H."/>
            <person name="Jorgensen S.L."/>
            <person name="Zaremba-Niedzwiedzka K."/>
            <person name="Martijn J."/>
            <person name="Lind A.E."/>
            <person name="van Eijk R."/>
            <person name="Schleper C."/>
            <person name="Guy L."/>
            <person name="Ettema T.J."/>
        </authorList>
    </citation>
    <scope>NUCLEOTIDE SEQUENCE</scope>
</reference>
<dbReference type="AlphaFoldDB" id="A0A0F9TZN2"/>